<feature type="compositionally biased region" description="Low complexity" evidence="1">
    <location>
        <begin position="122"/>
        <end position="132"/>
    </location>
</feature>
<name>A0A9X4M615_9CYAN</name>
<keyword evidence="2" id="KW-1133">Transmembrane helix</keyword>
<comment type="caution">
    <text evidence="3">The sequence shown here is derived from an EMBL/GenBank/DDBJ whole genome shotgun (WGS) entry which is preliminary data.</text>
</comment>
<evidence type="ECO:0000313" key="3">
    <source>
        <dbReference type="EMBL" id="MDG3493165.1"/>
    </source>
</evidence>
<dbReference type="Pfam" id="PF06051">
    <property type="entry name" value="DUF928"/>
    <property type="match status" value="1"/>
</dbReference>
<proteinExistence type="predicted"/>
<accession>A0A9X4M615</accession>
<dbReference type="RefSeq" id="WP_009625193.1">
    <property type="nucleotide sequence ID" value="NZ_VBTY01000005.1"/>
</dbReference>
<dbReference type="AlphaFoldDB" id="A0A9X4M615"/>
<evidence type="ECO:0000256" key="1">
    <source>
        <dbReference type="SAM" id="MobiDB-lite"/>
    </source>
</evidence>
<dbReference type="InterPro" id="IPR010328">
    <property type="entry name" value="DUF928"/>
</dbReference>
<gene>
    <name evidence="3" type="ORF">FEV09_01195</name>
</gene>
<evidence type="ECO:0000313" key="4">
    <source>
        <dbReference type="Proteomes" id="UP001152872"/>
    </source>
</evidence>
<dbReference type="EMBL" id="VBTY01000005">
    <property type="protein sequence ID" value="MDG3493165.1"/>
    <property type="molecule type" value="Genomic_DNA"/>
</dbReference>
<keyword evidence="4" id="KW-1185">Reference proteome</keyword>
<feature type="region of interest" description="Disordered" evidence="1">
    <location>
        <begin position="87"/>
        <end position="132"/>
    </location>
</feature>
<evidence type="ECO:0000256" key="2">
    <source>
        <dbReference type="SAM" id="Phobius"/>
    </source>
</evidence>
<protein>
    <submittedName>
        <fullName evidence="3">DUF928 domain-containing protein</fullName>
    </submittedName>
</protein>
<keyword evidence="2" id="KW-0812">Transmembrane</keyword>
<feature type="region of interest" description="Disordered" evidence="1">
    <location>
        <begin position="160"/>
        <end position="180"/>
    </location>
</feature>
<reference evidence="3" key="1">
    <citation type="submission" date="2019-05" db="EMBL/GenBank/DDBJ databases">
        <title>Whole genome sequencing of Pseudanabaena catenata USMAC16.</title>
        <authorList>
            <person name="Khan Z."/>
            <person name="Omar W.M."/>
            <person name="Convey P."/>
            <person name="Merican F."/>
            <person name="Najimudin N."/>
        </authorList>
    </citation>
    <scope>NUCLEOTIDE SEQUENCE</scope>
    <source>
        <strain evidence="3">USMAC16</strain>
    </source>
</reference>
<organism evidence="3 4">
    <name type="scientific">Pseudanabaena catenata USMAC16</name>
    <dbReference type="NCBI Taxonomy" id="1855837"/>
    <lineage>
        <taxon>Bacteria</taxon>
        <taxon>Bacillati</taxon>
        <taxon>Cyanobacteriota</taxon>
        <taxon>Cyanophyceae</taxon>
        <taxon>Pseudanabaenales</taxon>
        <taxon>Pseudanabaenaceae</taxon>
        <taxon>Pseudanabaena</taxon>
    </lineage>
</organism>
<keyword evidence="2" id="KW-0472">Membrane</keyword>
<sequence length="338" mass="36960">MRCKESIPQSNSLTAVTNKLTFHTCLSSAFTILICSLSSLVVPSDLLQLDAIAQTWLLAQFSGSNYGLGLPKTASTGGGTRLFDATTIKNGSFSHPSRGLPSVHSGGGKRPCNPNAIRDGNSPKPSETSPSSKLPFIILITPEDGAKTASPQPTLYWYLNDGNISEDPSEAKDSPNSPNKADLNGQLTLFTDDSEPIAVFQIEIEMHGGLSSFKLPQSASLKPDQPYNWQIVVEDRLCQKVTVSGWIMYTPTEENLKRSLNLALTDRDRAKVYARSGYWFEAIDGYARWLKFKPNDIQALREAGELLKAGLANNQNLDFESFSKQLEIDETSLPSNNP</sequence>
<feature type="transmembrane region" description="Helical" evidence="2">
    <location>
        <begin position="20"/>
        <end position="42"/>
    </location>
</feature>
<dbReference type="Proteomes" id="UP001152872">
    <property type="component" value="Unassembled WGS sequence"/>
</dbReference>